<keyword evidence="3" id="KW-1185">Reference proteome</keyword>
<evidence type="ECO:0000256" key="1">
    <source>
        <dbReference type="SAM" id="MobiDB-lite"/>
    </source>
</evidence>
<evidence type="ECO:0000313" key="2">
    <source>
        <dbReference type="EMBL" id="MBK1671172.1"/>
    </source>
</evidence>
<organism evidence="2 3">
    <name type="scientific">Rhodovibrio sodomensis</name>
    <dbReference type="NCBI Taxonomy" id="1088"/>
    <lineage>
        <taxon>Bacteria</taxon>
        <taxon>Pseudomonadati</taxon>
        <taxon>Pseudomonadota</taxon>
        <taxon>Alphaproteobacteria</taxon>
        <taxon>Rhodospirillales</taxon>
        <taxon>Rhodovibrionaceae</taxon>
        <taxon>Rhodovibrio</taxon>
    </lineage>
</organism>
<dbReference type="Proteomes" id="UP001296873">
    <property type="component" value="Unassembled WGS sequence"/>
</dbReference>
<comment type="caution">
    <text evidence="2">The sequence shown here is derived from an EMBL/GenBank/DDBJ whole genome shotgun (WGS) entry which is preliminary data.</text>
</comment>
<dbReference type="RefSeq" id="WP_200343730.1">
    <property type="nucleotide sequence ID" value="NZ_NRRL01000152.1"/>
</dbReference>
<proteinExistence type="predicted"/>
<protein>
    <submittedName>
        <fullName evidence="2">Uncharacterized protein</fullName>
    </submittedName>
</protein>
<dbReference type="EMBL" id="NRRL01000152">
    <property type="protein sequence ID" value="MBK1671172.1"/>
    <property type="molecule type" value="Genomic_DNA"/>
</dbReference>
<reference evidence="2 3" key="1">
    <citation type="journal article" date="2020" name="Microorganisms">
        <title>Osmotic Adaptation and Compatible Solute Biosynthesis of Phototrophic Bacteria as Revealed from Genome Analyses.</title>
        <authorList>
            <person name="Imhoff J.F."/>
            <person name="Rahn T."/>
            <person name="Kunzel S."/>
            <person name="Keller A."/>
            <person name="Neulinger S.C."/>
        </authorList>
    </citation>
    <scope>NUCLEOTIDE SEQUENCE [LARGE SCALE GENOMIC DNA]</scope>
    <source>
        <strain evidence="2 3">DSM 9895</strain>
    </source>
</reference>
<accession>A0ABS1DL06</accession>
<feature type="region of interest" description="Disordered" evidence="1">
    <location>
        <begin position="40"/>
        <end position="59"/>
    </location>
</feature>
<evidence type="ECO:0000313" key="3">
    <source>
        <dbReference type="Proteomes" id="UP001296873"/>
    </source>
</evidence>
<gene>
    <name evidence="2" type="ORF">CKO28_24510</name>
</gene>
<sequence>MAGFQSVVPAVVGGAVNYASTQSEARQAQSAQAANLEAARRQRAWERQQAQAARDHERRMAEEAFAREVALERERTRRAREIYDAENPPAEADPGLVADRLNTLEEQAAARDTRARELAQSKAQARARAAAAGITGGGTAKAIQRNLIETSRKSGERAETQYRIRLDAQDKRHARNLLDAENRRRRAMLGLETQMEPRA</sequence>
<name>A0ABS1DL06_9PROT</name>